<keyword evidence="3" id="KW-1185">Reference proteome</keyword>
<feature type="compositionally biased region" description="Polar residues" evidence="1">
    <location>
        <begin position="392"/>
        <end position="408"/>
    </location>
</feature>
<feature type="compositionally biased region" description="Polar residues" evidence="1">
    <location>
        <begin position="65"/>
        <end position="75"/>
    </location>
</feature>
<feature type="compositionally biased region" description="Basic residues" evidence="1">
    <location>
        <begin position="262"/>
        <end position="276"/>
    </location>
</feature>
<name>A0ABN9CKC1_9NEOB</name>
<feature type="compositionally biased region" description="Basic and acidic residues" evidence="1">
    <location>
        <begin position="279"/>
        <end position="293"/>
    </location>
</feature>
<proteinExistence type="predicted"/>
<dbReference type="InterPro" id="IPR004583">
    <property type="entry name" value="DNA_repair_Rad4"/>
</dbReference>
<dbReference type="CDD" id="cd21393">
    <property type="entry name" value="sm_acid_XPC-like"/>
    <property type="match status" value="1"/>
</dbReference>
<feature type="region of interest" description="Disordered" evidence="1">
    <location>
        <begin position="47"/>
        <end position="82"/>
    </location>
</feature>
<reference evidence="2" key="1">
    <citation type="submission" date="2023-05" db="EMBL/GenBank/DDBJ databases">
        <authorList>
            <person name="Stuckert A."/>
        </authorList>
    </citation>
    <scope>NUCLEOTIDE SEQUENCE</scope>
</reference>
<dbReference type="Proteomes" id="UP001162483">
    <property type="component" value="Unassembled WGS sequence"/>
</dbReference>
<evidence type="ECO:0000313" key="2">
    <source>
        <dbReference type="EMBL" id="CAI9560588.1"/>
    </source>
</evidence>
<accession>A0ABN9CKC1</accession>
<organism evidence="2 3">
    <name type="scientific">Staurois parvus</name>
    <dbReference type="NCBI Taxonomy" id="386267"/>
    <lineage>
        <taxon>Eukaryota</taxon>
        <taxon>Metazoa</taxon>
        <taxon>Chordata</taxon>
        <taxon>Craniata</taxon>
        <taxon>Vertebrata</taxon>
        <taxon>Euteleostomi</taxon>
        <taxon>Amphibia</taxon>
        <taxon>Batrachia</taxon>
        <taxon>Anura</taxon>
        <taxon>Neobatrachia</taxon>
        <taxon>Ranoidea</taxon>
        <taxon>Ranidae</taxon>
        <taxon>Staurois</taxon>
    </lineage>
</organism>
<evidence type="ECO:0000313" key="3">
    <source>
        <dbReference type="Proteomes" id="UP001162483"/>
    </source>
</evidence>
<feature type="compositionally biased region" description="Basic and acidic residues" evidence="1">
    <location>
        <begin position="325"/>
        <end position="335"/>
    </location>
</feature>
<feature type="compositionally biased region" description="Basic residues" evidence="1">
    <location>
        <begin position="309"/>
        <end position="324"/>
    </location>
</feature>
<comment type="caution">
    <text evidence="2">The sequence shown here is derived from an EMBL/GenBank/DDBJ whole genome shotgun (WGS) entry which is preliminary data.</text>
</comment>
<dbReference type="InterPro" id="IPR036985">
    <property type="entry name" value="Transglutaminase-like_sf"/>
</dbReference>
<protein>
    <submittedName>
        <fullName evidence="2">Uncharacterized protein</fullName>
    </submittedName>
</protein>
<feature type="compositionally biased region" description="Acidic residues" evidence="1">
    <location>
        <begin position="47"/>
        <end position="62"/>
    </location>
</feature>
<gene>
    <name evidence="2" type="ORF">SPARVUS_LOCUS5283699</name>
</gene>
<dbReference type="PANTHER" id="PTHR12135">
    <property type="entry name" value="DNA REPAIR PROTEIN XP-C / RAD4"/>
    <property type="match status" value="1"/>
</dbReference>
<dbReference type="Gene3D" id="3.90.260.10">
    <property type="entry name" value="Transglutaminase-like"/>
    <property type="match status" value="1"/>
</dbReference>
<evidence type="ECO:0000256" key="1">
    <source>
        <dbReference type="SAM" id="MobiDB-lite"/>
    </source>
</evidence>
<feature type="region of interest" description="Disordered" evidence="1">
    <location>
        <begin position="247"/>
        <end position="434"/>
    </location>
</feature>
<dbReference type="SUPFAM" id="SSF54001">
    <property type="entry name" value="Cysteine proteinases"/>
    <property type="match status" value="1"/>
</dbReference>
<dbReference type="InterPro" id="IPR038765">
    <property type="entry name" value="Papain-like_cys_pep_sf"/>
</dbReference>
<sequence>MRRFSEADRCESRLTVCIFCIVLCRDLLSLEGKVSIPDVVVIEDSDVEKDSDEEWEDVEELNEPTLESLQASTSAGPEPSAKPVEIEIETAEAAKKRLMREKRKAEFAAYLRRLMNRCSKELREDTHKVHLLCLLANGVYRSNTCNSPDLQAVALSVVPVKFANIPVARVDIVYLTNLVKWFTSTFTLNPEMSLDEQEPLSGTLERRFGVYGVRDAEEMVHLFLILLRALQLMSRLVLSLQPIPLKEPPAKAKRLPTEKSASKTRKKSSKSRRPSKVKSQAEPKKKKLKREETVFSGETRMTGLQWQQKNRRRKPTNQRKKAKRAKAESDEEAKPRTGPKNKLRRKAASKISYKEESESGSGSSGSEYACSDNEDTDSSDSHESIVWKVISPLNQNKGNSGTVPSKSPGQPKAKSSPKKGQCPADEKRQGHLIR</sequence>
<feature type="compositionally biased region" description="Basic and acidic residues" evidence="1">
    <location>
        <begin position="424"/>
        <end position="434"/>
    </location>
</feature>
<dbReference type="PANTHER" id="PTHR12135:SF0">
    <property type="entry name" value="DNA REPAIR PROTEIN COMPLEMENTING XP-C CELLS"/>
    <property type="match status" value="1"/>
</dbReference>
<feature type="compositionally biased region" description="Basic residues" evidence="1">
    <location>
        <begin position="337"/>
        <end position="348"/>
    </location>
</feature>
<dbReference type="EMBL" id="CATNWA010010766">
    <property type="protein sequence ID" value="CAI9560588.1"/>
    <property type="molecule type" value="Genomic_DNA"/>
</dbReference>